<dbReference type="Pfam" id="PF02653">
    <property type="entry name" value="BPD_transp_2"/>
    <property type="match status" value="1"/>
</dbReference>
<dbReference type="EMBL" id="LGHJ01000020">
    <property type="protein sequence ID" value="KPL73637.1"/>
    <property type="molecule type" value="Genomic_DNA"/>
</dbReference>
<keyword evidence="4 6" id="KW-1133">Transmembrane helix</keyword>
<feature type="transmembrane region" description="Helical" evidence="6">
    <location>
        <begin position="6"/>
        <end position="26"/>
    </location>
</feature>
<dbReference type="RefSeq" id="WP_061915083.1">
    <property type="nucleotide sequence ID" value="NZ_DF967971.1"/>
</dbReference>
<gene>
    <name evidence="7" type="ORF">AC812_14775</name>
</gene>
<feature type="transmembrane region" description="Helical" evidence="6">
    <location>
        <begin position="125"/>
        <end position="146"/>
    </location>
</feature>
<evidence type="ECO:0000313" key="8">
    <source>
        <dbReference type="Proteomes" id="UP000050514"/>
    </source>
</evidence>
<dbReference type="STRING" id="360411.AC812_14775"/>
<feature type="transmembrane region" description="Helical" evidence="6">
    <location>
        <begin position="167"/>
        <end position="187"/>
    </location>
</feature>
<evidence type="ECO:0000256" key="2">
    <source>
        <dbReference type="ARBA" id="ARBA00022475"/>
    </source>
</evidence>
<keyword evidence="5 6" id="KW-0472">Membrane</keyword>
<organism evidence="7 8">
    <name type="scientific">Bellilinea caldifistulae</name>
    <dbReference type="NCBI Taxonomy" id="360411"/>
    <lineage>
        <taxon>Bacteria</taxon>
        <taxon>Bacillati</taxon>
        <taxon>Chloroflexota</taxon>
        <taxon>Anaerolineae</taxon>
        <taxon>Anaerolineales</taxon>
        <taxon>Anaerolineaceae</taxon>
        <taxon>Bellilinea</taxon>
    </lineage>
</organism>
<keyword evidence="2" id="KW-1003">Cell membrane</keyword>
<dbReference type="CDD" id="cd06579">
    <property type="entry name" value="TM_PBP1_transp_AraH_like"/>
    <property type="match status" value="1"/>
</dbReference>
<accession>A0A0P6XFP5</accession>
<keyword evidence="3 6" id="KW-0812">Transmembrane</keyword>
<dbReference type="OrthoDB" id="9808136at2"/>
<keyword evidence="8" id="KW-1185">Reference proteome</keyword>
<reference evidence="7 8" key="1">
    <citation type="submission" date="2015-07" db="EMBL/GenBank/DDBJ databases">
        <title>Draft genome of Bellilinea caldifistulae DSM 17877.</title>
        <authorList>
            <person name="Hemp J."/>
            <person name="Ward L.M."/>
            <person name="Pace L.A."/>
            <person name="Fischer W.W."/>
        </authorList>
    </citation>
    <scope>NUCLEOTIDE SEQUENCE [LARGE SCALE GENOMIC DNA]</scope>
    <source>
        <strain evidence="7 8">GOMI-1</strain>
    </source>
</reference>
<dbReference type="Proteomes" id="UP000050514">
    <property type="component" value="Unassembled WGS sequence"/>
</dbReference>
<dbReference type="InterPro" id="IPR001851">
    <property type="entry name" value="ABC_transp_permease"/>
</dbReference>
<evidence type="ECO:0000313" key="7">
    <source>
        <dbReference type="EMBL" id="KPL73637.1"/>
    </source>
</evidence>
<name>A0A0P6XFP5_9CHLR</name>
<feature type="transmembrane region" description="Helical" evidence="6">
    <location>
        <begin position="95"/>
        <end position="119"/>
    </location>
</feature>
<evidence type="ECO:0000256" key="4">
    <source>
        <dbReference type="ARBA" id="ARBA00022989"/>
    </source>
</evidence>
<dbReference type="GO" id="GO:0005886">
    <property type="term" value="C:plasma membrane"/>
    <property type="evidence" value="ECO:0007669"/>
    <property type="project" value="UniProtKB-SubCell"/>
</dbReference>
<proteinExistence type="predicted"/>
<protein>
    <submittedName>
        <fullName evidence="7">Sugar ABC transporter permease</fullName>
    </submittedName>
</protein>
<feature type="transmembrane region" description="Helical" evidence="6">
    <location>
        <begin position="47"/>
        <end position="65"/>
    </location>
</feature>
<dbReference type="PATRIC" id="fig|360411.5.peg.771"/>
<feature type="transmembrane region" description="Helical" evidence="6">
    <location>
        <begin position="218"/>
        <end position="236"/>
    </location>
</feature>
<dbReference type="PANTHER" id="PTHR32196">
    <property type="entry name" value="ABC TRANSPORTER PERMEASE PROTEIN YPHD-RELATED-RELATED"/>
    <property type="match status" value="1"/>
</dbReference>
<evidence type="ECO:0000256" key="5">
    <source>
        <dbReference type="ARBA" id="ARBA00023136"/>
    </source>
</evidence>
<dbReference type="AlphaFoldDB" id="A0A0P6XFP5"/>
<evidence type="ECO:0000256" key="3">
    <source>
        <dbReference type="ARBA" id="ARBA00022692"/>
    </source>
</evidence>
<sequence>MRRFSISPPVAAILLAIVLFLLSGFLPNGFGNDINVAIAQATNIVRLAVFLGVIAAGQTLVIISGFEGIDLSAGSVVTLTAILTYVTVKGEDDKVLLALLISLSVGALIGFINGLGITFLKISPFVMTLGMSGVVTGLIIIINHGNVSGKVAPIMTRLIARPLSPDIPIPNAIIIWIIFGFLMWLLLERSTFGKHLFAIGVNRVTAKLSGVNVTATNLAVYSLASALAGFGGFLVVGNTGVVFIALGQPFLFPSIAAVAVGGTLLSGGKGSYWGTMAGAIVLTLITSLLTTMQMPDSVRRMVLGATLLVMISIYGRQRGFRQ</sequence>
<comment type="subcellular location">
    <subcellularLocation>
        <location evidence="1">Cell membrane</location>
        <topology evidence="1">Multi-pass membrane protein</topology>
    </subcellularLocation>
</comment>
<evidence type="ECO:0000256" key="6">
    <source>
        <dbReference type="SAM" id="Phobius"/>
    </source>
</evidence>
<feature type="transmembrane region" description="Helical" evidence="6">
    <location>
        <begin position="271"/>
        <end position="289"/>
    </location>
</feature>
<evidence type="ECO:0000256" key="1">
    <source>
        <dbReference type="ARBA" id="ARBA00004651"/>
    </source>
</evidence>
<feature type="transmembrane region" description="Helical" evidence="6">
    <location>
        <begin position="243"/>
        <end position="265"/>
    </location>
</feature>
<feature type="transmembrane region" description="Helical" evidence="6">
    <location>
        <begin position="71"/>
        <end position="88"/>
    </location>
</feature>
<comment type="caution">
    <text evidence="7">The sequence shown here is derived from an EMBL/GenBank/DDBJ whole genome shotgun (WGS) entry which is preliminary data.</text>
</comment>
<dbReference type="GO" id="GO:0022857">
    <property type="term" value="F:transmembrane transporter activity"/>
    <property type="evidence" value="ECO:0007669"/>
    <property type="project" value="InterPro"/>
</dbReference>